<evidence type="ECO:0000313" key="2">
    <source>
        <dbReference type="Proteomes" id="UP000327167"/>
    </source>
</evidence>
<dbReference type="Gene3D" id="1.10.10.10">
    <property type="entry name" value="Winged helix-like DNA-binding domain superfamily/Winged helix DNA-binding domain"/>
    <property type="match status" value="1"/>
</dbReference>
<dbReference type="AlphaFoldDB" id="A0A5E6QJX1"/>
<dbReference type="Proteomes" id="UP000327167">
    <property type="component" value="Unassembled WGS sequence"/>
</dbReference>
<organism evidence="1 2">
    <name type="scientific">Pseudomonas fluorescens</name>
    <dbReference type="NCBI Taxonomy" id="294"/>
    <lineage>
        <taxon>Bacteria</taxon>
        <taxon>Pseudomonadati</taxon>
        <taxon>Pseudomonadota</taxon>
        <taxon>Gammaproteobacteria</taxon>
        <taxon>Pseudomonadales</taxon>
        <taxon>Pseudomonadaceae</taxon>
        <taxon>Pseudomonas</taxon>
    </lineage>
</organism>
<accession>A0A5E6QJX1</accession>
<protein>
    <submittedName>
        <fullName evidence="1">Uncharacterized protein</fullName>
    </submittedName>
</protein>
<dbReference type="EMBL" id="CABVHJ010000003">
    <property type="protein sequence ID" value="VVM55549.1"/>
    <property type="molecule type" value="Genomic_DNA"/>
</dbReference>
<dbReference type="RefSeq" id="WP_150649592.1">
    <property type="nucleotide sequence ID" value="NZ_CABVHJ010000003.1"/>
</dbReference>
<dbReference type="InterPro" id="IPR036388">
    <property type="entry name" value="WH-like_DNA-bd_sf"/>
</dbReference>
<proteinExistence type="predicted"/>
<reference evidence="1 2" key="1">
    <citation type="submission" date="2019-09" db="EMBL/GenBank/DDBJ databases">
        <authorList>
            <person name="Chandra G."/>
            <person name="Truman W A."/>
        </authorList>
    </citation>
    <scope>NUCLEOTIDE SEQUENCE [LARGE SCALE GENOMIC DNA]</scope>
    <source>
        <strain evidence="1">PS655</strain>
    </source>
</reference>
<evidence type="ECO:0000313" key="1">
    <source>
        <dbReference type="EMBL" id="VVM55549.1"/>
    </source>
</evidence>
<dbReference type="SUPFAM" id="SSF46785">
    <property type="entry name" value="Winged helix' DNA-binding domain"/>
    <property type="match status" value="1"/>
</dbReference>
<name>A0A5E6QJX1_PSEFL</name>
<dbReference type="InterPro" id="IPR036390">
    <property type="entry name" value="WH_DNA-bd_sf"/>
</dbReference>
<gene>
    <name evidence="1" type="ORF">PS655_01006</name>
</gene>
<sequence length="465" mass="51428">MKLFYQLFIASLQGADPETRLVFELLAAGAVRAPGDARGYRVEVLAVRFQLSRTLVSDALGELVRLGLVVPERSRSEGKGRPSITYTLSPQVVQTLTVSGPVYGIHAELLGCLLSGAPIETQVPGLPLRPAKQRLAVTRAGRPAPPGASKRLSAGNRLLFATLLARADHCGVVSGLGGPELRQLTGFDAASLKHRLRRLMDLGLIRRYVPGVSSSIFASPRVSSTYFLNLNPGFGLKSHCAVMVHLAWDREAKRFTHADILSFDVAAYERGDRGSALVTPLSVLRFLAGQRSRVYPVLQVRLYRYASFLLSQRWSALLPGAYLWDDKLYAMIRRDFRQPVLKGAGEHATAEPSRHESEWVEIIEHFYRLTHEIAHEFRSRFGQATFLSLDGRQMSVLPVADDLGYKVITLVAGLPAEGAKAFVWLEEERPGAVRLRPEMVESEVNLLNRYDFGLLTPPKRKAGKP</sequence>